<keyword evidence="2" id="KW-0813">Transport</keyword>
<feature type="transmembrane region" description="Helical" evidence="6">
    <location>
        <begin position="257"/>
        <end position="278"/>
    </location>
</feature>
<dbReference type="EMBL" id="WUTW01000010">
    <property type="protein sequence ID" value="MXQ68019.1"/>
    <property type="molecule type" value="Genomic_DNA"/>
</dbReference>
<evidence type="ECO:0000313" key="9">
    <source>
        <dbReference type="Proteomes" id="UP000431901"/>
    </source>
</evidence>
<feature type="transmembrane region" description="Helical" evidence="6">
    <location>
        <begin position="226"/>
        <end position="245"/>
    </location>
</feature>
<accession>A0A6I4WAT8</accession>
<dbReference type="GO" id="GO:0005886">
    <property type="term" value="C:plasma membrane"/>
    <property type="evidence" value="ECO:0007669"/>
    <property type="project" value="UniProtKB-SubCell"/>
</dbReference>
<feature type="transmembrane region" description="Helical" evidence="6">
    <location>
        <begin position="290"/>
        <end position="312"/>
    </location>
</feature>
<evidence type="ECO:0000256" key="4">
    <source>
        <dbReference type="ARBA" id="ARBA00022989"/>
    </source>
</evidence>
<feature type="transmembrane region" description="Helical" evidence="6">
    <location>
        <begin position="82"/>
        <end position="103"/>
    </location>
</feature>
<feature type="transmembrane region" description="Helical" evidence="6">
    <location>
        <begin position="185"/>
        <end position="206"/>
    </location>
</feature>
<reference evidence="8 9" key="1">
    <citation type="submission" date="2019-12" db="EMBL/GenBank/DDBJ databases">
        <title>Nocardia macrotermitis sp. nov. and Nocardia aurantia sp. nov., isolated from the gut of the fungus growing-termite Macrotermes natalensis.</title>
        <authorList>
            <person name="Christine B."/>
            <person name="Rene B."/>
        </authorList>
    </citation>
    <scope>NUCLEOTIDE SEQUENCE [LARGE SCALE GENOMIC DNA]</scope>
    <source>
        <strain evidence="8 9">DSM 102126</strain>
    </source>
</reference>
<evidence type="ECO:0000256" key="5">
    <source>
        <dbReference type="ARBA" id="ARBA00023136"/>
    </source>
</evidence>
<dbReference type="InterPro" id="IPR011701">
    <property type="entry name" value="MFS"/>
</dbReference>
<keyword evidence="4 6" id="KW-1133">Transmembrane helix</keyword>
<dbReference type="Pfam" id="PF07690">
    <property type="entry name" value="MFS_1"/>
    <property type="match status" value="1"/>
</dbReference>
<dbReference type="InterPro" id="IPR036259">
    <property type="entry name" value="MFS_trans_sf"/>
</dbReference>
<feature type="transmembrane region" description="Helical" evidence="6">
    <location>
        <begin position="115"/>
        <end position="137"/>
    </location>
</feature>
<organism evidence="8 9">
    <name type="scientific">Actinomadura rayongensis</name>
    <dbReference type="NCBI Taxonomy" id="1429076"/>
    <lineage>
        <taxon>Bacteria</taxon>
        <taxon>Bacillati</taxon>
        <taxon>Actinomycetota</taxon>
        <taxon>Actinomycetes</taxon>
        <taxon>Streptosporangiales</taxon>
        <taxon>Thermomonosporaceae</taxon>
        <taxon>Actinomadura</taxon>
    </lineage>
</organism>
<dbReference type="PANTHER" id="PTHR42718:SF9">
    <property type="entry name" value="MAJOR FACILITATOR SUPERFAMILY MULTIDRUG TRANSPORTER MFSC"/>
    <property type="match status" value="1"/>
</dbReference>
<keyword evidence="5 6" id="KW-0472">Membrane</keyword>
<dbReference type="InterPro" id="IPR020846">
    <property type="entry name" value="MFS_dom"/>
</dbReference>
<comment type="subcellular location">
    <subcellularLocation>
        <location evidence="1">Cell membrane</location>
        <topology evidence="1">Multi-pass membrane protein</topology>
    </subcellularLocation>
</comment>
<name>A0A6I4WAT8_9ACTN</name>
<proteinExistence type="predicted"/>
<keyword evidence="9" id="KW-1185">Reference proteome</keyword>
<evidence type="ECO:0000313" key="8">
    <source>
        <dbReference type="EMBL" id="MXQ68019.1"/>
    </source>
</evidence>
<feature type="transmembrane region" description="Helical" evidence="6">
    <location>
        <begin position="319"/>
        <end position="342"/>
    </location>
</feature>
<dbReference type="OrthoDB" id="9814303at2"/>
<comment type="caution">
    <text evidence="8">The sequence shown here is derived from an EMBL/GenBank/DDBJ whole genome shotgun (WGS) entry which is preliminary data.</text>
</comment>
<evidence type="ECO:0000256" key="1">
    <source>
        <dbReference type="ARBA" id="ARBA00004651"/>
    </source>
</evidence>
<dbReference type="Proteomes" id="UP000431901">
    <property type="component" value="Unassembled WGS sequence"/>
</dbReference>
<keyword evidence="3 6" id="KW-0812">Transmembrane</keyword>
<dbReference type="SUPFAM" id="SSF103473">
    <property type="entry name" value="MFS general substrate transporter"/>
    <property type="match status" value="1"/>
</dbReference>
<feature type="transmembrane region" description="Helical" evidence="6">
    <location>
        <begin position="58"/>
        <end position="76"/>
    </location>
</feature>
<feature type="transmembrane region" description="Helical" evidence="6">
    <location>
        <begin position="348"/>
        <end position="365"/>
    </location>
</feature>
<dbReference type="Gene3D" id="1.20.1720.10">
    <property type="entry name" value="Multidrug resistance protein D"/>
    <property type="match status" value="1"/>
</dbReference>
<protein>
    <submittedName>
        <fullName evidence="8">MFS transporter</fullName>
    </submittedName>
</protein>
<sequence>MAQMATTIYLPALPAVMRELDVSRGFAGASISVFVIGAAAPVVPWGRAADRYGRRGPLLASLGLFVACCIALAVTTSPALLLVLRALQGIGAGGSAIIARIAVRDLGSGDQLARRLSVLSIAFITALGGGQFTGGLLTRYADWRLGFVVLAVVGAAAIATSFALPLGPARPAGEAGNVFRVGLRLLRTPGFALPTYAGGLGFATVVVLQEVAPFVFQQHFGLAADAYGGIGLLLAPAYFAGALTVNRTVARFGAGRLMRTGALVMTASGLAMVVLWSLDAGRVTALTAFIALYCVTTFGQAVLFPTSMAAAASADPAHGAYAIALCGFVQQSTAGLAALAATPLRAELAWSATAAALSALAWFLVRGTTLSKGASR</sequence>
<feature type="transmembrane region" description="Helical" evidence="6">
    <location>
        <begin position="26"/>
        <end position="46"/>
    </location>
</feature>
<evidence type="ECO:0000256" key="6">
    <source>
        <dbReference type="SAM" id="Phobius"/>
    </source>
</evidence>
<dbReference type="GO" id="GO:0022857">
    <property type="term" value="F:transmembrane transporter activity"/>
    <property type="evidence" value="ECO:0007669"/>
    <property type="project" value="InterPro"/>
</dbReference>
<gene>
    <name evidence="8" type="ORF">GQ466_28790</name>
</gene>
<feature type="domain" description="Major facilitator superfamily (MFS) profile" evidence="7">
    <location>
        <begin position="1"/>
        <end position="369"/>
    </location>
</feature>
<dbReference type="PANTHER" id="PTHR42718">
    <property type="entry name" value="MAJOR FACILITATOR SUPERFAMILY MULTIDRUG TRANSPORTER MFSC"/>
    <property type="match status" value="1"/>
</dbReference>
<feature type="transmembrane region" description="Helical" evidence="6">
    <location>
        <begin position="143"/>
        <end position="164"/>
    </location>
</feature>
<evidence type="ECO:0000256" key="3">
    <source>
        <dbReference type="ARBA" id="ARBA00022692"/>
    </source>
</evidence>
<evidence type="ECO:0000256" key="2">
    <source>
        <dbReference type="ARBA" id="ARBA00022448"/>
    </source>
</evidence>
<dbReference type="PROSITE" id="PS50850">
    <property type="entry name" value="MFS"/>
    <property type="match status" value="1"/>
</dbReference>
<evidence type="ECO:0000259" key="7">
    <source>
        <dbReference type="PROSITE" id="PS50850"/>
    </source>
</evidence>
<dbReference type="AlphaFoldDB" id="A0A6I4WAT8"/>